<organism evidence="2 3">
    <name type="scientific">Cryomyces antarcticus</name>
    <dbReference type="NCBI Taxonomy" id="329879"/>
    <lineage>
        <taxon>Eukaryota</taxon>
        <taxon>Fungi</taxon>
        <taxon>Dikarya</taxon>
        <taxon>Ascomycota</taxon>
        <taxon>Pezizomycotina</taxon>
        <taxon>Dothideomycetes</taxon>
        <taxon>Dothideomycetes incertae sedis</taxon>
        <taxon>Cryomyces</taxon>
    </lineage>
</organism>
<dbReference type="Proteomes" id="UP001357485">
    <property type="component" value="Unassembled WGS sequence"/>
</dbReference>
<feature type="region of interest" description="Disordered" evidence="1">
    <location>
        <begin position="80"/>
        <end position="138"/>
    </location>
</feature>
<proteinExistence type="predicted"/>
<feature type="non-terminal residue" evidence="2">
    <location>
        <position position="138"/>
    </location>
</feature>
<protein>
    <recommendedName>
        <fullName evidence="4">Essential protein Yae1 N-terminal domain-containing protein</fullName>
    </recommendedName>
</protein>
<evidence type="ECO:0000313" key="2">
    <source>
        <dbReference type="EMBL" id="KAK5181266.1"/>
    </source>
</evidence>
<gene>
    <name evidence="2" type="ORF">LTR16_010394</name>
</gene>
<dbReference type="EMBL" id="JAVRRA010019358">
    <property type="protein sequence ID" value="KAK5181266.1"/>
    <property type="molecule type" value="Genomic_DNA"/>
</dbReference>
<sequence length="138" mass="15889">MFKIYTWKEYECDHHRECAEIGFDVGRRYGRREGIEIGEARVERETKADGYAVRELAHRERRLERREREIYREGESRRIESFGGDGLLPATSAGRRPHAQGGAPHGVRGFGGPPSPDAAWHRSYARSQASNHQRGFEH</sequence>
<evidence type="ECO:0000313" key="3">
    <source>
        <dbReference type="Proteomes" id="UP001357485"/>
    </source>
</evidence>
<evidence type="ECO:0008006" key="4">
    <source>
        <dbReference type="Google" id="ProtNLM"/>
    </source>
</evidence>
<keyword evidence="3" id="KW-1185">Reference proteome</keyword>
<evidence type="ECO:0000256" key="1">
    <source>
        <dbReference type="SAM" id="MobiDB-lite"/>
    </source>
</evidence>
<feature type="compositionally biased region" description="Polar residues" evidence="1">
    <location>
        <begin position="125"/>
        <end position="138"/>
    </location>
</feature>
<comment type="caution">
    <text evidence="2">The sequence shown here is derived from an EMBL/GenBank/DDBJ whole genome shotgun (WGS) entry which is preliminary data.</text>
</comment>
<reference evidence="2 3" key="1">
    <citation type="submission" date="2023-08" db="EMBL/GenBank/DDBJ databases">
        <title>Black Yeasts Isolated from many extreme environments.</title>
        <authorList>
            <person name="Coleine C."/>
            <person name="Stajich J.E."/>
            <person name="Selbmann L."/>
        </authorList>
    </citation>
    <scope>NUCLEOTIDE SEQUENCE [LARGE SCALE GENOMIC DNA]</scope>
    <source>
        <strain evidence="2 3">CCFEE 536</strain>
    </source>
</reference>
<accession>A0ABR0LIY0</accession>
<name>A0ABR0LIY0_9PEZI</name>